<keyword evidence="4" id="KW-1185">Reference proteome</keyword>
<dbReference type="Gramene" id="evm.model.10.306.1.5bd9b13d">
    <property type="protein sequence ID" value="cds.evm.model.10.306.1.5bd9b13d"/>
    <property type="gene ID" value="evm.TU.10.306"/>
</dbReference>
<evidence type="ECO:0000313" key="3">
    <source>
        <dbReference type="EnsemblPlants" id="cds.evm.model.10.306"/>
    </source>
</evidence>
<evidence type="ECO:0000256" key="2">
    <source>
        <dbReference type="SAM" id="Phobius"/>
    </source>
</evidence>
<keyword evidence="2" id="KW-0472">Membrane</keyword>
<dbReference type="AlphaFoldDB" id="A0A803QN91"/>
<feature type="transmembrane region" description="Helical" evidence="2">
    <location>
        <begin position="54"/>
        <end position="76"/>
    </location>
</feature>
<proteinExistence type="predicted"/>
<accession>A0A803QN91</accession>
<dbReference type="EnsemblPlants" id="evm.model.10.306.1.5bd9b13d">
    <property type="protein sequence ID" value="cds.evm.model.10.306.1.5bd9b13d"/>
    <property type="gene ID" value="evm.TU.10.306"/>
</dbReference>
<dbReference type="EnsemblPlants" id="evm.model.10.306.2.5bd9b13d">
    <property type="protein sequence ID" value="cds.evm.model.10.306.2.5bd9b13d"/>
    <property type="gene ID" value="evm.TU.10.306"/>
</dbReference>
<name>A0A803QN91_CANSA</name>
<keyword evidence="2" id="KW-0812">Transmembrane</keyword>
<reference evidence="3" key="2">
    <citation type="submission" date="2021-03" db="UniProtKB">
        <authorList>
            <consortium name="EnsemblPlants"/>
        </authorList>
    </citation>
    <scope>IDENTIFICATION</scope>
</reference>
<keyword evidence="1" id="KW-0175">Coiled coil</keyword>
<reference evidence="4" key="1">
    <citation type="submission" date="2018-11" db="EMBL/GenBank/DDBJ databases">
        <authorList>
            <person name="Grassa J C."/>
        </authorList>
    </citation>
    <scope>NUCLEOTIDE SEQUENCE [LARGE SCALE GENOMIC DNA]</scope>
</reference>
<feature type="transmembrane region" description="Helical" evidence="2">
    <location>
        <begin position="88"/>
        <end position="104"/>
    </location>
</feature>
<dbReference type="EMBL" id="UZAU01000791">
    <property type="status" value="NOT_ANNOTATED_CDS"/>
    <property type="molecule type" value="Genomic_DNA"/>
</dbReference>
<feature type="coiled-coil region" evidence="1">
    <location>
        <begin position="28"/>
        <end position="55"/>
    </location>
</feature>
<accession>A0A803QN93</accession>
<dbReference type="EnsemblPlants" id="evm.model.10.306">
    <property type="protein sequence ID" value="cds.evm.model.10.306"/>
    <property type="gene ID" value="evm.TU.10.306"/>
</dbReference>
<dbReference type="OrthoDB" id="1938040at2759"/>
<evidence type="ECO:0000256" key="1">
    <source>
        <dbReference type="SAM" id="Coils"/>
    </source>
</evidence>
<dbReference type="Proteomes" id="UP000596661">
    <property type="component" value="Unassembled WGS sequence"/>
</dbReference>
<accession>A0A803QN92</accession>
<keyword evidence="2" id="KW-1133">Transmembrane helix</keyword>
<organism evidence="3 4">
    <name type="scientific">Cannabis sativa</name>
    <name type="common">Hemp</name>
    <name type="synonym">Marijuana</name>
    <dbReference type="NCBI Taxonomy" id="3483"/>
    <lineage>
        <taxon>Eukaryota</taxon>
        <taxon>Viridiplantae</taxon>
        <taxon>Streptophyta</taxon>
        <taxon>Embryophyta</taxon>
        <taxon>Tracheophyta</taxon>
        <taxon>Spermatophyta</taxon>
        <taxon>Magnoliopsida</taxon>
        <taxon>eudicotyledons</taxon>
        <taxon>Gunneridae</taxon>
        <taxon>Pentapetalae</taxon>
        <taxon>rosids</taxon>
        <taxon>fabids</taxon>
        <taxon>Rosales</taxon>
        <taxon>Cannabaceae</taxon>
        <taxon>Cannabis</taxon>
    </lineage>
</organism>
<sequence length="116" mass="13415">MLDGIKKEIVPDHSKLSEIFTNLGIRDSSSCREEIESLQEEVQNQNDDKSKSELVALIGIVRYTKCVLLTFLSFSFNRFLTLNWSRRLKNILHIIVLLLLLLLLQTPRPRTSSRCL</sequence>
<evidence type="ECO:0000313" key="4">
    <source>
        <dbReference type="Proteomes" id="UP000596661"/>
    </source>
</evidence>
<dbReference type="Gramene" id="evm.model.10.306.2.5bd9b13d">
    <property type="protein sequence ID" value="cds.evm.model.10.306.2.5bd9b13d"/>
    <property type="gene ID" value="evm.TU.10.306"/>
</dbReference>
<dbReference type="Gramene" id="evm.model.10.306">
    <property type="protein sequence ID" value="cds.evm.model.10.306"/>
    <property type="gene ID" value="evm.TU.10.306"/>
</dbReference>
<protein>
    <submittedName>
        <fullName evidence="3">Uncharacterized protein</fullName>
    </submittedName>
</protein>